<sequence>MASRRTRRTVNRLASVNNTDNNDGCNRVVNATWADIPENWTVSKLVKRLAEKNIKVSVSLGKKNLLQLYKDNIQPTGVSLCSGASSRDQPSSSNTSTSPSRDLQTAEPPRDSNMADMAAIKQQLAALQASVAALTQSSTATVVLDRSTTALQAQWMPTGEDIGQSQSKFSLQSAFARREDDDTMRFLQTVPYAVPLKTVPYAVPVINSRLWK</sequence>
<reference evidence="2 3" key="1">
    <citation type="submission" date="2024-11" db="EMBL/GenBank/DDBJ databases">
        <title>Chromosome-level genome assembly of the freshwater bivalve Anodonta woodiana.</title>
        <authorList>
            <person name="Chen X."/>
        </authorList>
    </citation>
    <scope>NUCLEOTIDE SEQUENCE [LARGE SCALE GENOMIC DNA]</scope>
    <source>
        <strain evidence="2">MN2024</strain>
        <tissue evidence="2">Gills</tissue>
    </source>
</reference>
<protein>
    <submittedName>
        <fullName evidence="2">Uncharacterized protein</fullName>
    </submittedName>
</protein>
<accession>A0ABD3XLV1</accession>
<dbReference type="Proteomes" id="UP001634394">
    <property type="component" value="Unassembled WGS sequence"/>
</dbReference>
<name>A0ABD3XLV1_SINWO</name>
<evidence type="ECO:0000256" key="1">
    <source>
        <dbReference type="SAM" id="MobiDB-lite"/>
    </source>
</evidence>
<feature type="compositionally biased region" description="Low complexity" evidence="1">
    <location>
        <begin position="85"/>
        <end position="102"/>
    </location>
</feature>
<dbReference type="AlphaFoldDB" id="A0ABD3XLV1"/>
<proteinExistence type="predicted"/>
<organism evidence="2 3">
    <name type="scientific">Sinanodonta woodiana</name>
    <name type="common">Chinese pond mussel</name>
    <name type="synonym">Anodonta woodiana</name>
    <dbReference type="NCBI Taxonomy" id="1069815"/>
    <lineage>
        <taxon>Eukaryota</taxon>
        <taxon>Metazoa</taxon>
        <taxon>Spiralia</taxon>
        <taxon>Lophotrochozoa</taxon>
        <taxon>Mollusca</taxon>
        <taxon>Bivalvia</taxon>
        <taxon>Autobranchia</taxon>
        <taxon>Heteroconchia</taxon>
        <taxon>Palaeoheterodonta</taxon>
        <taxon>Unionida</taxon>
        <taxon>Unionoidea</taxon>
        <taxon>Unionidae</taxon>
        <taxon>Unioninae</taxon>
        <taxon>Sinanodonta</taxon>
    </lineage>
</organism>
<dbReference type="EMBL" id="JBJQND010000002">
    <property type="protein sequence ID" value="KAL3886012.1"/>
    <property type="molecule type" value="Genomic_DNA"/>
</dbReference>
<keyword evidence="3" id="KW-1185">Reference proteome</keyword>
<evidence type="ECO:0000313" key="2">
    <source>
        <dbReference type="EMBL" id="KAL3886012.1"/>
    </source>
</evidence>
<comment type="caution">
    <text evidence="2">The sequence shown here is derived from an EMBL/GenBank/DDBJ whole genome shotgun (WGS) entry which is preliminary data.</text>
</comment>
<evidence type="ECO:0000313" key="3">
    <source>
        <dbReference type="Proteomes" id="UP001634394"/>
    </source>
</evidence>
<feature type="region of interest" description="Disordered" evidence="1">
    <location>
        <begin position="80"/>
        <end position="111"/>
    </location>
</feature>
<gene>
    <name evidence="2" type="ORF">ACJMK2_026038</name>
</gene>